<dbReference type="AlphaFoldDB" id="A0A3G9IZ60"/>
<feature type="transmembrane region" description="Helical" evidence="2">
    <location>
        <begin position="177"/>
        <end position="201"/>
    </location>
</feature>
<dbReference type="RefSeq" id="WP_164512562.1">
    <property type="nucleotide sequence ID" value="NZ_AP019307.1"/>
</dbReference>
<evidence type="ECO:0000256" key="2">
    <source>
        <dbReference type="SAM" id="Phobius"/>
    </source>
</evidence>
<dbReference type="EMBL" id="AP019307">
    <property type="protein sequence ID" value="BBH17673.1"/>
    <property type="molecule type" value="Genomic_DNA"/>
</dbReference>
<accession>A0A3G9IZ60</accession>
<sequence>MEQSDSDKLQPPSLDGVFARKRREREEREANPQWVEPYAAPAPPAPQPTPPPVAAPPIVPTPPPVPAPVPDAEPAAAAPEEQPESVQPAPVAIEPSPVAAEEVEEDHGQRASESAVLARVSEEPQDIRESVRASREKVAKPAKESKAPKAAKEPKPAKEPKAPKAPKPEKAARTRRIPAFIPTSIAGACSGGVLVGLVAAFNRWGGQTDSINALELLGAFVAAIVAGFILLVLSRVKHGAAISFLGVGLVAVVLMFFPSDRWQTLTGGIIVVVATAVAYVAAHRIAREATSD</sequence>
<evidence type="ECO:0000256" key="1">
    <source>
        <dbReference type="SAM" id="MobiDB-lite"/>
    </source>
</evidence>
<dbReference type="InterPro" id="IPR036259">
    <property type="entry name" value="MFS_trans_sf"/>
</dbReference>
<feature type="compositionally biased region" description="Low complexity" evidence="1">
    <location>
        <begin position="72"/>
        <end position="100"/>
    </location>
</feature>
<feature type="region of interest" description="Disordered" evidence="1">
    <location>
        <begin position="1"/>
        <end position="173"/>
    </location>
</feature>
<keyword evidence="2" id="KW-0812">Transmembrane</keyword>
<dbReference type="SUPFAM" id="SSF103473">
    <property type="entry name" value="MFS general substrate transporter"/>
    <property type="match status" value="1"/>
</dbReference>
<organism evidence="3 4">
    <name type="scientific">Nocardioides baekrokdamisoli</name>
    <dbReference type="NCBI Taxonomy" id="1804624"/>
    <lineage>
        <taxon>Bacteria</taxon>
        <taxon>Bacillati</taxon>
        <taxon>Actinomycetota</taxon>
        <taxon>Actinomycetes</taxon>
        <taxon>Propionibacteriales</taxon>
        <taxon>Nocardioidaceae</taxon>
        <taxon>Nocardioides</taxon>
    </lineage>
</organism>
<feature type="compositionally biased region" description="Basic and acidic residues" evidence="1">
    <location>
        <begin position="120"/>
        <end position="172"/>
    </location>
</feature>
<name>A0A3G9IZ60_9ACTN</name>
<feature type="compositionally biased region" description="Pro residues" evidence="1">
    <location>
        <begin position="40"/>
        <end position="71"/>
    </location>
</feature>
<keyword evidence="2" id="KW-1133">Transmembrane helix</keyword>
<feature type="transmembrane region" description="Helical" evidence="2">
    <location>
        <begin position="213"/>
        <end position="233"/>
    </location>
</feature>
<keyword evidence="2" id="KW-0472">Membrane</keyword>
<feature type="transmembrane region" description="Helical" evidence="2">
    <location>
        <begin position="264"/>
        <end position="282"/>
    </location>
</feature>
<dbReference type="Proteomes" id="UP000271573">
    <property type="component" value="Chromosome"/>
</dbReference>
<evidence type="ECO:0000313" key="4">
    <source>
        <dbReference type="Proteomes" id="UP000271573"/>
    </source>
</evidence>
<reference evidence="3 4" key="1">
    <citation type="submission" date="2018-11" db="EMBL/GenBank/DDBJ databases">
        <title>Complete genome sequence of Nocardioides baekrokdamisoli strain KCTC 39748.</title>
        <authorList>
            <person name="Kang S.W."/>
            <person name="Lee K.C."/>
            <person name="Kim K.K."/>
            <person name="Kim J.S."/>
            <person name="Kim D.S."/>
            <person name="Ko S.H."/>
            <person name="Yang S.H."/>
            <person name="Shin Y.K."/>
            <person name="Lee J.S."/>
        </authorList>
    </citation>
    <scope>NUCLEOTIDE SEQUENCE [LARGE SCALE GENOMIC DNA]</scope>
    <source>
        <strain evidence="3 4">KCTC 39748</strain>
    </source>
</reference>
<dbReference type="KEGG" id="nbe:Back2_19600"/>
<evidence type="ECO:0000313" key="3">
    <source>
        <dbReference type="EMBL" id="BBH17673.1"/>
    </source>
</evidence>
<protein>
    <submittedName>
        <fullName evidence="3">Uncharacterized protein</fullName>
    </submittedName>
</protein>
<feature type="transmembrane region" description="Helical" evidence="2">
    <location>
        <begin position="240"/>
        <end position="258"/>
    </location>
</feature>
<gene>
    <name evidence="3" type="ORF">Back2_19600</name>
</gene>
<proteinExistence type="predicted"/>
<dbReference type="Gene3D" id="1.20.1250.20">
    <property type="entry name" value="MFS general substrate transporter like domains"/>
    <property type="match status" value="1"/>
</dbReference>
<keyword evidence="4" id="KW-1185">Reference proteome</keyword>